<evidence type="ECO:0000313" key="7">
    <source>
        <dbReference type="Proteomes" id="UP000254869"/>
    </source>
</evidence>
<feature type="domain" description="HTH tetR-type" evidence="4">
    <location>
        <begin position="41"/>
        <end position="83"/>
    </location>
</feature>
<dbReference type="PANTHER" id="PTHR47506">
    <property type="entry name" value="TRANSCRIPTIONAL REGULATORY PROTEIN"/>
    <property type="match status" value="1"/>
</dbReference>
<keyword evidence="3" id="KW-0804">Transcription</keyword>
<evidence type="ECO:0000259" key="5">
    <source>
        <dbReference type="Pfam" id="PF21993"/>
    </source>
</evidence>
<evidence type="ECO:0000256" key="3">
    <source>
        <dbReference type="ARBA" id="ARBA00023163"/>
    </source>
</evidence>
<dbReference type="AlphaFoldDB" id="A0A370IFK8"/>
<keyword evidence="1" id="KW-0805">Transcription regulation</keyword>
<dbReference type="InterPro" id="IPR036271">
    <property type="entry name" value="Tet_transcr_reg_TetR-rel_C_sf"/>
</dbReference>
<dbReference type="STRING" id="1210086.GCA_001613105_03153"/>
<name>A0A370IFK8_9NOCA</name>
<dbReference type="SUPFAM" id="SSF48498">
    <property type="entry name" value="Tetracyclin repressor-like, C-terminal domain"/>
    <property type="match status" value="1"/>
</dbReference>
<dbReference type="PANTHER" id="PTHR47506:SF3">
    <property type="entry name" value="HTH-TYPE TRANSCRIPTIONAL REGULATOR LMRA"/>
    <property type="match status" value="1"/>
</dbReference>
<reference evidence="6 7" key="1">
    <citation type="submission" date="2018-07" db="EMBL/GenBank/DDBJ databases">
        <title>Genomic Encyclopedia of Type Strains, Phase IV (KMG-IV): sequencing the most valuable type-strain genomes for metagenomic binning, comparative biology and taxonomic classification.</title>
        <authorList>
            <person name="Goeker M."/>
        </authorList>
    </citation>
    <scope>NUCLEOTIDE SEQUENCE [LARGE SCALE GENOMIC DNA]</scope>
    <source>
        <strain evidence="6 7">DSM 44290</strain>
    </source>
</reference>
<organism evidence="6 7">
    <name type="scientific">Nocardia pseudobrasiliensis</name>
    <dbReference type="NCBI Taxonomy" id="45979"/>
    <lineage>
        <taxon>Bacteria</taxon>
        <taxon>Bacillati</taxon>
        <taxon>Actinomycetota</taxon>
        <taxon>Actinomycetes</taxon>
        <taxon>Mycobacteriales</taxon>
        <taxon>Nocardiaceae</taxon>
        <taxon>Nocardia</taxon>
    </lineage>
</organism>
<keyword evidence="7" id="KW-1185">Reference proteome</keyword>
<dbReference type="Pfam" id="PF21993">
    <property type="entry name" value="TetR_C_13_2"/>
    <property type="match status" value="1"/>
</dbReference>
<dbReference type="InterPro" id="IPR001647">
    <property type="entry name" value="HTH_TetR"/>
</dbReference>
<sequence length="219" mass="23457">MIVLLQVVGHDTAEGSDIGPDEEKDGVMTVRPRDRLIAGVIDLMRRKGVAGTGMTELVERSKTARRSIYQNFPGGKRELVEEATRTAGKVIVAAIASVDDREGALARLRAFVQMWRDVLVVSDFQAGCPIVAAALARAEVPTAPDIAAAVFAEWQQLIATQLSAEGIDRQSAEADATLAIAAIEGAVVLSIASRSVKPLDQVGERLEFLLTQQLSRSSH</sequence>
<evidence type="ECO:0000256" key="2">
    <source>
        <dbReference type="ARBA" id="ARBA00023125"/>
    </source>
</evidence>
<evidence type="ECO:0000256" key="1">
    <source>
        <dbReference type="ARBA" id="ARBA00023015"/>
    </source>
</evidence>
<dbReference type="InterPro" id="IPR009057">
    <property type="entry name" value="Homeodomain-like_sf"/>
</dbReference>
<dbReference type="SUPFAM" id="SSF46689">
    <property type="entry name" value="Homeodomain-like"/>
    <property type="match status" value="1"/>
</dbReference>
<dbReference type="Proteomes" id="UP000254869">
    <property type="component" value="Unassembled WGS sequence"/>
</dbReference>
<accession>A0A370IFK8</accession>
<protein>
    <submittedName>
        <fullName evidence="6">TetR family transcriptional regulator</fullName>
    </submittedName>
</protein>
<evidence type="ECO:0000259" key="4">
    <source>
        <dbReference type="Pfam" id="PF00440"/>
    </source>
</evidence>
<dbReference type="Pfam" id="PF00440">
    <property type="entry name" value="TetR_N"/>
    <property type="match status" value="1"/>
</dbReference>
<gene>
    <name evidence="6" type="ORF">DFR76_1011030</name>
</gene>
<feature type="domain" description="Transcriptional regulator LmrA/YxaF-like C-terminal" evidence="5">
    <location>
        <begin position="105"/>
        <end position="204"/>
    </location>
</feature>
<evidence type="ECO:0000313" key="6">
    <source>
        <dbReference type="EMBL" id="RDI69489.1"/>
    </source>
</evidence>
<keyword evidence="2" id="KW-0238">DNA-binding</keyword>
<dbReference type="Gene3D" id="1.10.357.10">
    <property type="entry name" value="Tetracycline Repressor, domain 2"/>
    <property type="match status" value="1"/>
</dbReference>
<dbReference type="GO" id="GO:0003677">
    <property type="term" value="F:DNA binding"/>
    <property type="evidence" value="ECO:0007669"/>
    <property type="project" value="UniProtKB-KW"/>
</dbReference>
<dbReference type="InterPro" id="IPR054156">
    <property type="entry name" value="YxaF_TetR_C"/>
</dbReference>
<comment type="caution">
    <text evidence="6">The sequence shown here is derived from an EMBL/GenBank/DDBJ whole genome shotgun (WGS) entry which is preliminary data.</text>
</comment>
<proteinExistence type="predicted"/>
<dbReference type="EMBL" id="QQBC01000001">
    <property type="protein sequence ID" value="RDI69489.1"/>
    <property type="molecule type" value="Genomic_DNA"/>
</dbReference>